<evidence type="ECO:0000313" key="7">
    <source>
        <dbReference type="EMBL" id="AYG02721.1"/>
    </source>
</evidence>
<evidence type="ECO:0000259" key="6">
    <source>
        <dbReference type="Pfam" id="PF07992"/>
    </source>
</evidence>
<evidence type="ECO:0000256" key="4">
    <source>
        <dbReference type="ARBA" id="ARBA00022827"/>
    </source>
</evidence>
<dbReference type="OrthoDB" id="1145at2"/>
<organism evidence="7 8">
    <name type="scientific">Gryllotalpicola protaetiae</name>
    <dbReference type="NCBI Taxonomy" id="2419771"/>
    <lineage>
        <taxon>Bacteria</taxon>
        <taxon>Bacillati</taxon>
        <taxon>Actinomycetota</taxon>
        <taxon>Actinomycetes</taxon>
        <taxon>Micrococcales</taxon>
        <taxon>Microbacteriaceae</taxon>
        <taxon>Gryllotalpicola</taxon>
    </lineage>
</organism>
<name>A0A387BWM6_9MICO</name>
<comment type="cofactor">
    <cofactor evidence="1">
        <name>FAD</name>
        <dbReference type="ChEBI" id="CHEBI:57692"/>
    </cofactor>
</comment>
<keyword evidence="8" id="KW-1185">Reference proteome</keyword>
<dbReference type="PANTHER" id="PTHR42913">
    <property type="entry name" value="APOPTOSIS-INDUCING FACTOR 1"/>
    <property type="match status" value="1"/>
</dbReference>
<evidence type="ECO:0000256" key="2">
    <source>
        <dbReference type="ARBA" id="ARBA00005272"/>
    </source>
</evidence>
<dbReference type="PRINTS" id="PR00368">
    <property type="entry name" value="FADPNR"/>
</dbReference>
<accession>A0A387BWM6</accession>
<keyword evidence="3" id="KW-0285">Flavoprotein</keyword>
<feature type="domain" description="FAD/NAD(P)-binding" evidence="6">
    <location>
        <begin position="4"/>
        <end position="274"/>
    </location>
</feature>
<dbReference type="KEGG" id="gry:D7I44_03755"/>
<sequence length="392" mass="40383">MNTYRIVVVGGGYVGVAAARKIARRVGPGQASVTLITAHETFDERPRWHQLATGQAVDALPMGSLVGDGVELRIAFATGLDLLRRAVLLAGGESVAYDSLVLTLGSSVDLTGSRVPGVAELAHGVTDPAAVSRLARELSALPDASAVVVVGGGLTGIELSTEIAETHPRLAVTIASPAEPGTWLSSRARRHLARAFVRLGVRQLRGRVARVGADAVTLATGASVPSALTVWAGGFRANPLLEASGLAVDARGRALTDAAFRSVSHPEVWVAGDAGAIAGPWGPSLAMGARIAPYLTGPLAASVEAALAGREPTPLRFSYQAECISLGRRDGILQLFHGDQSPRSLALTGRAAARSKELILGLGRWLLRHPGFTVPGSGPAAHDAAHGEMIAA</sequence>
<keyword evidence="5" id="KW-0560">Oxidoreductase</keyword>
<evidence type="ECO:0000256" key="3">
    <source>
        <dbReference type="ARBA" id="ARBA00022630"/>
    </source>
</evidence>
<dbReference type="PANTHER" id="PTHR42913:SF3">
    <property type="entry name" value="64 KDA MITOCHONDRIAL NADH DEHYDROGENASE (EUROFUNG)"/>
    <property type="match status" value="1"/>
</dbReference>
<dbReference type="Pfam" id="PF07992">
    <property type="entry name" value="Pyr_redox_2"/>
    <property type="match status" value="1"/>
</dbReference>
<dbReference type="InterPro" id="IPR036188">
    <property type="entry name" value="FAD/NAD-bd_sf"/>
</dbReference>
<dbReference type="AlphaFoldDB" id="A0A387BWM6"/>
<evidence type="ECO:0000313" key="8">
    <source>
        <dbReference type="Proteomes" id="UP000275069"/>
    </source>
</evidence>
<evidence type="ECO:0000256" key="5">
    <source>
        <dbReference type="ARBA" id="ARBA00023002"/>
    </source>
</evidence>
<protein>
    <submittedName>
        <fullName evidence="7">Oxidoreductase</fullName>
    </submittedName>
</protein>
<dbReference type="RefSeq" id="WP_120788255.1">
    <property type="nucleotide sequence ID" value="NZ_CP032624.1"/>
</dbReference>
<evidence type="ECO:0000256" key="1">
    <source>
        <dbReference type="ARBA" id="ARBA00001974"/>
    </source>
</evidence>
<dbReference type="GO" id="GO:0003955">
    <property type="term" value="F:NAD(P)H dehydrogenase (quinone) activity"/>
    <property type="evidence" value="ECO:0007669"/>
    <property type="project" value="TreeGrafter"/>
</dbReference>
<dbReference type="SUPFAM" id="SSF51905">
    <property type="entry name" value="FAD/NAD(P)-binding domain"/>
    <property type="match status" value="1"/>
</dbReference>
<dbReference type="InterPro" id="IPR051169">
    <property type="entry name" value="NADH-Q_oxidoreductase"/>
</dbReference>
<gene>
    <name evidence="7" type="ORF">D7I44_03755</name>
</gene>
<proteinExistence type="inferred from homology"/>
<dbReference type="PRINTS" id="PR00411">
    <property type="entry name" value="PNDRDTASEI"/>
</dbReference>
<keyword evidence="4" id="KW-0274">FAD</keyword>
<dbReference type="GO" id="GO:0019646">
    <property type="term" value="P:aerobic electron transport chain"/>
    <property type="evidence" value="ECO:0007669"/>
    <property type="project" value="TreeGrafter"/>
</dbReference>
<comment type="similarity">
    <text evidence="2">Belongs to the NADH dehydrogenase family.</text>
</comment>
<dbReference type="Gene3D" id="3.50.50.100">
    <property type="match status" value="1"/>
</dbReference>
<dbReference type="EMBL" id="CP032624">
    <property type="protein sequence ID" value="AYG02721.1"/>
    <property type="molecule type" value="Genomic_DNA"/>
</dbReference>
<dbReference type="Proteomes" id="UP000275069">
    <property type="component" value="Chromosome"/>
</dbReference>
<dbReference type="InterPro" id="IPR023753">
    <property type="entry name" value="FAD/NAD-binding_dom"/>
</dbReference>
<reference evidence="7 8" key="1">
    <citation type="submission" date="2018-09" db="EMBL/GenBank/DDBJ databases">
        <title>Genome sequencing of strain 2DFW10M-5.</title>
        <authorList>
            <person name="Heo J."/>
            <person name="Kim S.-J."/>
            <person name="Kwon S.-W."/>
        </authorList>
    </citation>
    <scope>NUCLEOTIDE SEQUENCE [LARGE SCALE GENOMIC DNA]</scope>
    <source>
        <strain evidence="7 8">2DFW10M-5</strain>
    </source>
</reference>